<reference evidence="2" key="1">
    <citation type="submission" date="2022-03" db="EMBL/GenBank/DDBJ databases">
        <authorList>
            <person name="Lindestad O."/>
        </authorList>
    </citation>
    <scope>NUCLEOTIDE SEQUENCE</scope>
</reference>
<evidence type="ECO:0000313" key="3">
    <source>
        <dbReference type="Proteomes" id="UP000838756"/>
    </source>
</evidence>
<proteinExistence type="predicted"/>
<accession>A0A8S4RDH0</accession>
<organism evidence="2 3">
    <name type="scientific">Pararge aegeria aegeria</name>
    <dbReference type="NCBI Taxonomy" id="348720"/>
    <lineage>
        <taxon>Eukaryota</taxon>
        <taxon>Metazoa</taxon>
        <taxon>Ecdysozoa</taxon>
        <taxon>Arthropoda</taxon>
        <taxon>Hexapoda</taxon>
        <taxon>Insecta</taxon>
        <taxon>Pterygota</taxon>
        <taxon>Neoptera</taxon>
        <taxon>Endopterygota</taxon>
        <taxon>Lepidoptera</taxon>
        <taxon>Glossata</taxon>
        <taxon>Ditrysia</taxon>
        <taxon>Papilionoidea</taxon>
        <taxon>Nymphalidae</taxon>
        <taxon>Satyrinae</taxon>
        <taxon>Satyrini</taxon>
        <taxon>Parargina</taxon>
        <taxon>Pararge</taxon>
    </lineage>
</organism>
<keyword evidence="3" id="KW-1185">Reference proteome</keyword>
<evidence type="ECO:0000256" key="1">
    <source>
        <dbReference type="SAM" id="MobiDB-lite"/>
    </source>
</evidence>
<dbReference type="Proteomes" id="UP000838756">
    <property type="component" value="Unassembled WGS sequence"/>
</dbReference>
<dbReference type="EMBL" id="CAKXAJ010024927">
    <property type="protein sequence ID" value="CAH2232958.1"/>
    <property type="molecule type" value="Genomic_DNA"/>
</dbReference>
<dbReference type="AlphaFoldDB" id="A0A8S4RDH0"/>
<name>A0A8S4RDH0_9NEOP</name>
<sequence>MRRSVEEPESPINAVLVDPEELNGRHPASRREPLNPSKRPMYISGRPLVDIMLMKLKTLITLKILSELGPPENKPKP</sequence>
<gene>
    <name evidence="2" type="primary">jg16768</name>
    <name evidence="2" type="ORF">PAEG_LOCUS11122</name>
</gene>
<protein>
    <submittedName>
        <fullName evidence="2">Jg16768 protein</fullName>
    </submittedName>
</protein>
<feature type="region of interest" description="Disordered" evidence="1">
    <location>
        <begin position="1"/>
        <end position="41"/>
    </location>
</feature>
<evidence type="ECO:0000313" key="2">
    <source>
        <dbReference type="EMBL" id="CAH2232958.1"/>
    </source>
</evidence>
<comment type="caution">
    <text evidence="2">The sequence shown here is derived from an EMBL/GenBank/DDBJ whole genome shotgun (WGS) entry which is preliminary data.</text>
</comment>